<feature type="transmembrane region" description="Helical" evidence="1">
    <location>
        <begin position="60"/>
        <end position="89"/>
    </location>
</feature>
<evidence type="ECO:0000256" key="1">
    <source>
        <dbReference type="SAM" id="Phobius"/>
    </source>
</evidence>
<proteinExistence type="predicted"/>
<gene>
    <name evidence="2" type="ORF">K8V35_06110</name>
</gene>
<sequence>MQKFELDLLNDLSAQKKISKWSIILMLLSIIPFFAINIFSPSAGASALLLPESVSASLGGFSIFVNVLAVIALFIVIIVVHEAIHGIFFKMFAPNKRVKFGFKSGMAYATSPGSVFSRMQFTVIILAPFVVITTLLIIGMFVLPHGSYKYLLVGHTAACIGDFYYVYLVIKHPHLKYCMDTDTGMSMYESDPRT</sequence>
<dbReference type="AlphaFoldDB" id="A0A921DXC1"/>
<comment type="caution">
    <text evidence="2">The sequence shown here is derived from an EMBL/GenBank/DDBJ whole genome shotgun (WGS) entry which is preliminary data.</text>
</comment>
<evidence type="ECO:0000313" key="2">
    <source>
        <dbReference type="EMBL" id="HJE19907.1"/>
    </source>
</evidence>
<dbReference type="InterPro" id="IPR021683">
    <property type="entry name" value="DUF3267"/>
</dbReference>
<evidence type="ECO:0000313" key="3">
    <source>
        <dbReference type="Proteomes" id="UP000763505"/>
    </source>
</evidence>
<keyword evidence="1" id="KW-1133">Transmembrane helix</keyword>
<organism evidence="2 3">
    <name type="scientific">Aliicoccus persicus</name>
    <dbReference type="NCBI Taxonomy" id="930138"/>
    <lineage>
        <taxon>Bacteria</taxon>
        <taxon>Bacillati</taxon>
        <taxon>Bacillota</taxon>
        <taxon>Bacilli</taxon>
        <taxon>Bacillales</taxon>
        <taxon>Staphylococcaceae</taxon>
        <taxon>Aliicoccus</taxon>
    </lineage>
</organism>
<keyword evidence="1" id="KW-0472">Membrane</keyword>
<reference evidence="2" key="2">
    <citation type="submission" date="2021-09" db="EMBL/GenBank/DDBJ databases">
        <authorList>
            <person name="Gilroy R."/>
        </authorList>
    </citation>
    <scope>NUCLEOTIDE SEQUENCE</scope>
    <source>
        <strain evidence="2">6019</strain>
    </source>
</reference>
<keyword evidence="1" id="KW-0812">Transmembrane</keyword>
<feature type="transmembrane region" description="Helical" evidence="1">
    <location>
        <begin position="150"/>
        <end position="170"/>
    </location>
</feature>
<feature type="transmembrane region" description="Helical" evidence="1">
    <location>
        <begin position="121"/>
        <end position="144"/>
    </location>
</feature>
<protein>
    <submittedName>
        <fullName evidence="2">DUF3267 domain-containing protein</fullName>
    </submittedName>
</protein>
<feature type="transmembrane region" description="Helical" evidence="1">
    <location>
        <begin position="21"/>
        <end position="40"/>
    </location>
</feature>
<dbReference type="Pfam" id="PF11667">
    <property type="entry name" value="DUF3267"/>
    <property type="match status" value="1"/>
</dbReference>
<accession>A0A921DXC1</accession>
<dbReference type="Proteomes" id="UP000763505">
    <property type="component" value="Unassembled WGS sequence"/>
</dbReference>
<reference evidence="2" key="1">
    <citation type="journal article" date="2021" name="PeerJ">
        <title>Extensive microbial diversity within the chicken gut microbiome revealed by metagenomics and culture.</title>
        <authorList>
            <person name="Gilroy R."/>
            <person name="Ravi A."/>
            <person name="Getino M."/>
            <person name="Pursley I."/>
            <person name="Horton D.L."/>
            <person name="Alikhan N.F."/>
            <person name="Baker D."/>
            <person name="Gharbi K."/>
            <person name="Hall N."/>
            <person name="Watson M."/>
            <person name="Adriaenssens E.M."/>
            <person name="Foster-Nyarko E."/>
            <person name="Jarju S."/>
            <person name="Secka A."/>
            <person name="Antonio M."/>
            <person name="Oren A."/>
            <person name="Chaudhuri R.R."/>
            <person name="La Ragione R."/>
            <person name="Hildebrand F."/>
            <person name="Pallen M.J."/>
        </authorList>
    </citation>
    <scope>NUCLEOTIDE SEQUENCE</scope>
    <source>
        <strain evidence="2">6019</strain>
    </source>
</reference>
<dbReference type="EMBL" id="DYYI01000069">
    <property type="protein sequence ID" value="HJE19907.1"/>
    <property type="molecule type" value="Genomic_DNA"/>
</dbReference>
<name>A0A921DXC1_9STAP</name>